<dbReference type="InterPro" id="IPR001387">
    <property type="entry name" value="Cro/C1-type_HTH"/>
</dbReference>
<dbReference type="InterPro" id="IPR011990">
    <property type="entry name" value="TPR-like_helical_dom_sf"/>
</dbReference>
<proteinExistence type="predicted"/>
<gene>
    <name evidence="2" type="ORF">NDK47_00140</name>
</gene>
<dbReference type="Pfam" id="PF01381">
    <property type="entry name" value="HTH_3"/>
    <property type="match status" value="1"/>
</dbReference>
<dbReference type="EMBL" id="CP098755">
    <property type="protein sequence ID" value="USG65828.1"/>
    <property type="molecule type" value="Genomic_DNA"/>
</dbReference>
<keyword evidence="3" id="KW-1185">Reference proteome</keyword>
<protein>
    <submittedName>
        <fullName evidence="2">Helix-turn-helix transcriptional regulator</fullName>
    </submittedName>
</protein>
<dbReference type="PROSITE" id="PS50943">
    <property type="entry name" value="HTH_CROC1"/>
    <property type="match status" value="1"/>
</dbReference>
<dbReference type="SUPFAM" id="SSF48452">
    <property type="entry name" value="TPR-like"/>
    <property type="match status" value="1"/>
</dbReference>
<dbReference type="SUPFAM" id="SSF47413">
    <property type="entry name" value="lambda repressor-like DNA-binding domains"/>
    <property type="match status" value="1"/>
</dbReference>
<dbReference type="Proteomes" id="UP001056500">
    <property type="component" value="Chromosome"/>
</dbReference>
<accession>A0ABY4WI51</accession>
<dbReference type="InterPro" id="IPR010982">
    <property type="entry name" value="Lambda_DNA-bd_dom_sf"/>
</dbReference>
<reference evidence="2" key="1">
    <citation type="submission" date="2022-06" db="EMBL/GenBank/DDBJ databases">
        <title>Genome sequencing of Brevibacillus sp. BB3-R1.</title>
        <authorList>
            <person name="Heo J."/>
            <person name="Lee D."/>
            <person name="Won M."/>
            <person name="Han B.-H."/>
            <person name="Hong S.-B."/>
            <person name="Kwon S.-W."/>
        </authorList>
    </citation>
    <scope>NUCLEOTIDE SEQUENCE</scope>
    <source>
        <strain evidence="2">BB3-R1</strain>
    </source>
</reference>
<evidence type="ECO:0000259" key="1">
    <source>
        <dbReference type="PROSITE" id="PS50943"/>
    </source>
</evidence>
<dbReference type="RefSeq" id="WP_251872916.1">
    <property type="nucleotide sequence ID" value="NZ_CP098755.1"/>
</dbReference>
<feature type="domain" description="HTH cro/C1-type" evidence="1">
    <location>
        <begin position="13"/>
        <end position="69"/>
    </location>
</feature>
<evidence type="ECO:0000313" key="3">
    <source>
        <dbReference type="Proteomes" id="UP001056500"/>
    </source>
</evidence>
<dbReference type="SMART" id="SM00530">
    <property type="entry name" value="HTH_XRE"/>
    <property type="match status" value="1"/>
</dbReference>
<dbReference type="Gene3D" id="1.10.260.40">
    <property type="entry name" value="lambda repressor-like DNA-binding domains"/>
    <property type="match status" value="1"/>
</dbReference>
<name>A0ABY4WI51_9BACL</name>
<organism evidence="2 3">
    <name type="scientific">Brevibacillus ruminantium</name>
    <dbReference type="NCBI Taxonomy" id="2950604"/>
    <lineage>
        <taxon>Bacteria</taxon>
        <taxon>Bacillati</taxon>
        <taxon>Bacillota</taxon>
        <taxon>Bacilli</taxon>
        <taxon>Bacillales</taxon>
        <taxon>Paenibacillaceae</taxon>
        <taxon>Brevibacillus</taxon>
    </lineage>
</organism>
<evidence type="ECO:0000313" key="2">
    <source>
        <dbReference type="EMBL" id="USG65828.1"/>
    </source>
</evidence>
<sequence length="452" mass="53457">MALQENLQSSLRLEIERKQRQYGYTLSKLSKLSGINHGHLSDIFRGNRPMTIGQLDALAVVFGQSPGWLYQLYVDECFTNERVSRPRVMRYLIRCAEIGEQSCVEQVVSKLLDNRKNVDILFSVAEKLFESGKRKESIPFYQFVVDSEKDSHSDRFVISQYRLFRAMQGENMEENWRAIIRFEPYRNRLPENYQLDGLLHLANACFMLQEWKKVEKYADELRSLAMRVYQEELSKRKNGKICGPLRTERHLVVYYGQGFLAKGVALQMQGLYREAKLYVKGYADLGWFELLDGTGYREVEKFKIWAKANSYTYDLLMGQTNVLPEYLEFLAKHPEEIPAGLLTIMEAASKYDILINPVLEQYAEEIERFYNYNDQVNISRQYQFRYHKMIYELKNGFISNAIEEILYCLDLSDKLRNQQAFKRCTALFWEYRQQATEKQKRIYHEIIGRYTE</sequence>